<gene>
    <name evidence="2" type="ORF">SDC9_193475</name>
</gene>
<proteinExistence type="predicted"/>
<accession>A0A645I4U6</accession>
<sequence length="176" mass="19566">MVWLWPRVIRKRAPLPTAYDAGVIDPGLKQTASGRKVRRAVRFSLALLFIVVPLLVCGVTLGIVYLSHQAVPRAMSWTELGVLSFLTGTNAILYLMINAVALKQHRWKWIAVVLMVLLPILIAPAIPYPHNNTDLPELLKQFPPVTLSISLVWLLSGALTLALFIRHNPVPEPEAQ</sequence>
<keyword evidence="1" id="KW-1133">Transmembrane helix</keyword>
<comment type="caution">
    <text evidence="2">The sequence shown here is derived from an EMBL/GenBank/DDBJ whole genome shotgun (WGS) entry which is preliminary data.</text>
</comment>
<organism evidence="2">
    <name type="scientific">bioreactor metagenome</name>
    <dbReference type="NCBI Taxonomy" id="1076179"/>
    <lineage>
        <taxon>unclassified sequences</taxon>
        <taxon>metagenomes</taxon>
        <taxon>ecological metagenomes</taxon>
    </lineage>
</organism>
<feature type="transmembrane region" description="Helical" evidence="1">
    <location>
        <begin position="45"/>
        <end position="68"/>
    </location>
</feature>
<name>A0A645I4U6_9ZZZZ</name>
<reference evidence="2" key="1">
    <citation type="submission" date="2019-08" db="EMBL/GenBank/DDBJ databases">
        <authorList>
            <person name="Kucharzyk K."/>
            <person name="Murdoch R.W."/>
            <person name="Higgins S."/>
            <person name="Loffler F."/>
        </authorList>
    </citation>
    <scope>NUCLEOTIDE SEQUENCE</scope>
</reference>
<feature type="transmembrane region" description="Helical" evidence="1">
    <location>
        <begin position="80"/>
        <end position="102"/>
    </location>
</feature>
<keyword evidence="1" id="KW-0812">Transmembrane</keyword>
<protein>
    <submittedName>
        <fullName evidence="2">Uncharacterized protein</fullName>
    </submittedName>
</protein>
<evidence type="ECO:0000256" key="1">
    <source>
        <dbReference type="SAM" id="Phobius"/>
    </source>
</evidence>
<feature type="transmembrane region" description="Helical" evidence="1">
    <location>
        <begin position="146"/>
        <end position="165"/>
    </location>
</feature>
<feature type="transmembrane region" description="Helical" evidence="1">
    <location>
        <begin position="109"/>
        <end position="126"/>
    </location>
</feature>
<dbReference type="EMBL" id="VSSQ01106125">
    <property type="protein sequence ID" value="MPN45896.1"/>
    <property type="molecule type" value="Genomic_DNA"/>
</dbReference>
<dbReference type="AlphaFoldDB" id="A0A645I4U6"/>
<evidence type="ECO:0000313" key="2">
    <source>
        <dbReference type="EMBL" id="MPN45896.1"/>
    </source>
</evidence>
<keyword evidence="1" id="KW-0472">Membrane</keyword>